<evidence type="ECO:0000256" key="5">
    <source>
        <dbReference type="ARBA" id="ARBA00023077"/>
    </source>
</evidence>
<reference evidence="13 14" key="1">
    <citation type="submission" date="2023-03" db="EMBL/GenBank/DDBJ databases">
        <title>Draft genome sequence of Thalassotalea insulae KCTC 62186T.</title>
        <authorList>
            <person name="Sawabe T."/>
        </authorList>
    </citation>
    <scope>NUCLEOTIDE SEQUENCE [LARGE SCALE GENOMIC DNA]</scope>
    <source>
        <strain evidence="13 14">KCTC 62186</strain>
    </source>
</reference>
<keyword evidence="14" id="KW-1185">Reference proteome</keyword>
<dbReference type="SUPFAM" id="SSF56935">
    <property type="entry name" value="Porins"/>
    <property type="match status" value="1"/>
</dbReference>
<keyword evidence="10" id="KW-0732">Signal</keyword>
<organism evidence="13 14">
    <name type="scientific">Thalassotalea insulae</name>
    <dbReference type="NCBI Taxonomy" id="2056778"/>
    <lineage>
        <taxon>Bacteria</taxon>
        <taxon>Pseudomonadati</taxon>
        <taxon>Pseudomonadota</taxon>
        <taxon>Gammaproteobacteria</taxon>
        <taxon>Alteromonadales</taxon>
        <taxon>Colwelliaceae</taxon>
        <taxon>Thalassotalea</taxon>
    </lineage>
</organism>
<dbReference type="InterPro" id="IPR000531">
    <property type="entry name" value="Beta-barrel_TonB"/>
</dbReference>
<evidence type="ECO:0000256" key="10">
    <source>
        <dbReference type="SAM" id="SignalP"/>
    </source>
</evidence>
<dbReference type="PANTHER" id="PTHR47234:SF3">
    <property type="entry name" value="SECRETIN_TONB SHORT N-TERMINAL DOMAIN-CONTAINING PROTEIN"/>
    <property type="match status" value="1"/>
</dbReference>
<dbReference type="Gene3D" id="2.40.170.20">
    <property type="entry name" value="TonB-dependent receptor, beta-barrel domain"/>
    <property type="match status" value="1"/>
</dbReference>
<comment type="subcellular location">
    <subcellularLocation>
        <location evidence="1 8">Cell outer membrane</location>
        <topology evidence="1 8">Multi-pass membrane protein</topology>
    </subcellularLocation>
</comment>
<evidence type="ECO:0000256" key="8">
    <source>
        <dbReference type="PROSITE-ProRule" id="PRU01360"/>
    </source>
</evidence>
<evidence type="ECO:0000259" key="12">
    <source>
        <dbReference type="Pfam" id="PF07715"/>
    </source>
</evidence>
<dbReference type="Pfam" id="PF00593">
    <property type="entry name" value="TonB_dep_Rec_b-barrel"/>
    <property type="match status" value="1"/>
</dbReference>
<evidence type="ECO:0000256" key="2">
    <source>
        <dbReference type="ARBA" id="ARBA00022448"/>
    </source>
</evidence>
<keyword evidence="4 8" id="KW-0812">Transmembrane</keyword>
<accession>A0ABQ6GU47</accession>
<dbReference type="Pfam" id="PF07715">
    <property type="entry name" value="Plug"/>
    <property type="match status" value="1"/>
</dbReference>
<evidence type="ECO:0000256" key="9">
    <source>
        <dbReference type="RuleBase" id="RU003357"/>
    </source>
</evidence>
<comment type="similarity">
    <text evidence="8 9">Belongs to the TonB-dependent receptor family.</text>
</comment>
<keyword evidence="3 8" id="KW-1134">Transmembrane beta strand</keyword>
<keyword evidence="5 9" id="KW-0798">TonB box</keyword>
<feature type="domain" description="TonB-dependent receptor plug" evidence="12">
    <location>
        <begin position="53"/>
        <end position="175"/>
    </location>
</feature>
<dbReference type="InterPro" id="IPR037066">
    <property type="entry name" value="Plug_dom_sf"/>
</dbReference>
<dbReference type="InterPro" id="IPR039426">
    <property type="entry name" value="TonB-dep_rcpt-like"/>
</dbReference>
<dbReference type="PANTHER" id="PTHR47234">
    <property type="match status" value="1"/>
</dbReference>
<sequence length="861" mass="92909">MSTKFRSGTLALAISMALGTLSTHAAEADSSKKAEQEVERIAVVGSRGAPRSVDDSPVPIDLIGAEELEKSGNTDMLELVKGTVPSFNVQTNPISDAASLVRPANLRGLSSDSTLILVNGKRRHRASVIALLGGGINDGAQGPDISVIPSAALKQVEVLRDGAAAQYGSDAIAGVMNFVLKNDADGGSFTVRHGSYYEGDGDTTEINGNIGLELTKDGFANLSFQYKNADATSRSVQRPDAQGLINAGNTSVSDLAQIWGSPEINDDITIFANFGLDLGNDREAYMFGNYSERDVRGGFYFRNPHIRGGVYSNDGGNSLLVADLDGLNNGIECPAVNITTDNVLGQADYGLIADPNTAVGQNCFAFNEMLPGGFTPNFGGNIIDTSITMGTRGEINDSLSYDISGSVGRNASSYVIFDTLNASLGPESPRDFHPGEHIQLEKFFNVDLVKELEVGIEAPLVIAGGYEYHQESFDVIAGDVASYTAGPLTDQGFGIGSNGFPGFKPSAAGSFSRQNYAFYVDVEAQYTEKFLMGYALRYEDYSTFGDTTNYKVSAQYSVTDDFSLRASMSSGFRAPTVGQANYSNVQTSLEGGLLVDSALLPATNPVAKQLGATELTPEESDSIAFGAVWQLEGFHFTLDYYHIEVTDRISQSTKYNLSDEDKTKLKADGVPNVDSIQQVSFFTNDFDTTTEGIDFIANYTTGLLDGDAVFSLAYNWNETTVDSYTAITGEGKVSRLENDLPNHRGTFTWAQSWEDINMFARVNYFGEFQGVHVDWIGTPEEPGTEINADAEVTVDVEVTYYATDELSVSLGAQNIFDVYPSKLDFEEQTGSPNNSWGGKYYETSPFGFNGGFYYLKATYRF</sequence>
<keyword evidence="7 8" id="KW-0998">Cell outer membrane</keyword>
<comment type="caution">
    <text evidence="13">The sequence shown here is derived from an EMBL/GenBank/DDBJ whole genome shotgun (WGS) entry which is preliminary data.</text>
</comment>
<evidence type="ECO:0000313" key="14">
    <source>
        <dbReference type="Proteomes" id="UP001157186"/>
    </source>
</evidence>
<dbReference type="InterPro" id="IPR036942">
    <property type="entry name" value="Beta-barrel_TonB_sf"/>
</dbReference>
<gene>
    <name evidence="13" type="ORF">tinsulaeT_27880</name>
</gene>
<proteinExistence type="inferred from homology"/>
<dbReference type="RefSeq" id="WP_431313649.1">
    <property type="nucleotide sequence ID" value="NZ_BSST01000001.1"/>
</dbReference>
<evidence type="ECO:0000256" key="1">
    <source>
        <dbReference type="ARBA" id="ARBA00004571"/>
    </source>
</evidence>
<evidence type="ECO:0000256" key="7">
    <source>
        <dbReference type="ARBA" id="ARBA00023237"/>
    </source>
</evidence>
<keyword evidence="6 8" id="KW-0472">Membrane</keyword>
<protein>
    <submittedName>
        <fullName evidence="13">Ligand-gated channel</fullName>
    </submittedName>
</protein>
<dbReference type="PROSITE" id="PS52016">
    <property type="entry name" value="TONB_DEPENDENT_REC_3"/>
    <property type="match status" value="1"/>
</dbReference>
<evidence type="ECO:0000259" key="11">
    <source>
        <dbReference type="Pfam" id="PF00593"/>
    </source>
</evidence>
<evidence type="ECO:0000256" key="3">
    <source>
        <dbReference type="ARBA" id="ARBA00022452"/>
    </source>
</evidence>
<dbReference type="Gene3D" id="2.170.130.10">
    <property type="entry name" value="TonB-dependent receptor, plug domain"/>
    <property type="match status" value="1"/>
</dbReference>
<evidence type="ECO:0000313" key="13">
    <source>
        <dbReference type="EMBL" id="GLX79448.1"/>
    </source>
</evidence>
<dbReference type="InterPro" id="IPR012910">
    <property type="entry name" value="Plug_dom"/>
</dbReference>
<feature type="signal peptide" evidence="10">
    <location>
        <begin position="1"/>
        <end position="25"/>
    </location>
</feature>
<evidence type="ECO:0000256" key="6">
    <source>
        <dbReference type="ARBA" id="ARBA00023136"/>
    </source>
</evidence>
<feature type="domain" description="TonB-dependent receptor-like beta-barrel" evidence="11">
    <location>
        <begin position="379"/>
        <end position="815"/>
    </location>
</feature>
<evidence type="ECO:0000256" key="4">
    <source>
        <dbReference type="ARBA" id="ARBA00022692"/>
    </source>
</evidence>
<dbReference type="EMBL" id="BSST01000001">
    <property type="protein sequence ID" value="GLX79448.1"/>
    <property type="molecule type" value="Genomic_DNA"/>
</dbReference>
<dbReference type="Proteomes" id="UP001157186">
    <property type="component" value="Unassembled WGS sequence"/>
</dbReference>
<feature type="chain" id="PRO_5046181761" evidence="10">
    <location>
        <begin position="26"/>
        <end position="861"/>
    </location>
</feature>
<keyword evidence="2 8" id="KW-0813">Transport</keyword>
<name>A0ABQ6GU47_9GAMM</name>